<dbReference type="PROSITE" id="PS00824">
    <property type="entry name" value="EF1BD_1"/>
    <property type="match status" value="1"/>
</dbReference>
<dbReference type="Proteomes" id="UP000283090">
    <property type="component" value="Unassembled WGS sequence"/>
</dbReference>
<evidence type="ECO:0000256" key="6">
    <source>
        <dbReference type="SAM" id="Coils"/>
    </source>
</evidence>
<dbReference type="SUPFAM" id="SSF47616">
    <property type="entry name" value="GST C-terminal domain-like"/>
    <property type="match status" value="1"/>
</dbReference>
<dbReference type="GO" id="GO:0005853">
    <property type="term" value="C:eukaryotic translation elongation factor 1 complex"/>
    <property type="evidence" value="ECO:0007669"/>
    <property type="project" value="InterPro"/>
</dbReference>
<keyword evidence="6" id="KW-0175">Coiled coil</keyword>
<accession>A0A436ZXQ8</accession>
<comment type="similarity">
    <text evidence="1 5">Belongs to the EF-1-beta/EF-1-delta family.</text>
</comment>
<dbReference type="InterPro" id="IPR036219">
    <property type="entry name" value="eEF-1beta-like_sf"/>
</dbReference>
<reference evidence="9 10" key="1">
    <citation type="submission" date="2019-01" db="EMBL/GenBank/DDBJ databases">
        <title>Intercellular communication is required for trap formation in the nematode-trapping fungus Duddingtonia flagrans.</title>
        <authorList>
            <person name="Youssar L."/>
            <person name="Wernet V."/>
            <person name="Hensel N."/>
            <person name="Hildebrandt H.-G."/>
            <person name="Fischer R."/>
        </authorList>
    </citation>
    <scope>NUCLEOTIDE SEQUENCE [LARGE SCALE GENOMIC DNA]</scope>
    <source>
        <strain evidence="9 10">CBS H-5679</strain>
    </source>
</reference>
<dbReference type="GO" id="GO:0005829">
    <property type="term" value="C:cytosol"/>
    <property type="evidence" value="ECO:0007669"/>
    <property type="project" value="TreeGrafter"/>
</dbReference>
<organism evidence="9 10">
    <name type="scientific">Arthrobotrys flagrans</name>
    <name type="common">Nematode-trapping fungus</name>
    <name type="synonym">Trichothecium flagrans</name>
    <dbReference type="NCBI Taxonomy" id="97331"/>
    <lineage>
        <taxon>Eukaryota</taxon>
        <taxon>Fungi</taxon>
        <taxon>Dikarya</taxon>
        <taxon>Ascomycota</taxon>
        <taxon>Pezizomycotina</taxon>
        <taxon>Orbiliomycetes</taxon>
        <taxon>Orbiliales</taxon>
        <taxon>Orbiliaceae</taxon>
        <taxon>Arthrobotrys</taxon>
    </lineage>
</organism>
<comment type="caution">
    <text evidence="9">The sequence shown here is derived from an EMBL/GenBank/DDBJ whole genome shotgun (WGS) entry which is preliminary data.</text>
</comment>
<dbReference type="OrthoDB" id="331763at2759"/>
<dbReference type="SUPFAM" id="SSF54984">
    <property type="entry name" value="eEF-1beta-like"/>
    <property type="match status" value="1"/>
</dbReference>
<dbReference type="VEuPathDB" id="FungiDB:DFL_005478"/>
<dbReference type="SMART" id="SM01182">
    <property type="entry name" value="EF-1_beta_acid"/>
    <property type="match status" value="1"/>
</dbReference>
<dbReference type="InterPro" id="IPR014717">
    <property type="entry name" value="Transl_elong_EF1B/ribsomal_bS6"/>
</dbReference>
<dbReference type="CDD" id="cd00292">
    <property type="entry name" value="EF1B"/>
    <property type="match status" value="1"/>
</dbReference>
<dbReference type="FunFam" id="1.20.1050.130:FF:000001">
    <property type="entry name" value="Putative Elongation factor 1-beta"/>
    <property type="match status" value="1"/>
</dbReference>
<dbReference type="GO" id="GO:0005085">
    <property type="term" value="F:guanyl-nucleotide exchange factor activity"/>
    <property type="evidence" value="ECO:0007669"/>
    <property type="project" value="TreeGrafter"/>
</dbReference>
<evidence type="ECO:0000313" key="10">
    <source>
        <dbReference type="Proteomes" id="UP000283090"/>
    </source>
</evidence>
<keyword evidence="10" id="KW-1185">Reference proteome</keyword>
<feature type="domain" description="Elongation factor 1 beta central acidic region eukaryote" evidence="8">
    <location>
        <begin position="109"/>
        <end position="135"/>
    </location>
</feature>
<evidence type="ECO:0000256" key="1">
    <source>
        <dbReference type="ARBA" id="ARBA00007411"/>
    </source>
</evidence>
<keyword evidence="3 5" id="KW-0251">Elongation factor</keyword>
<dbReference type="RefSeq" id="XP_067489243.1">
    <property type="nucleotide sequence ID" value="XM_067634743.1"/>
</dbReference>
<dbReference type="AlphaFoldDB" id="A0A436ZXQ8"/>
<dbReference type="Pfam" id="PF10587">
    <property type="entry name" value="EF-1_beta_acid"/>
    <property type="match status" value="1"/>
</dbReference>
<dbReference type="PANTHER" id="PTHR11595">
    <property type="entry name" value="EF-HAND AND COILED-COIL DOMAIN-CONTAINING FAMILY MEMBER"/>
    <property type="match status" value="1"/>
</dbReference>
<dbReference type="InterPro" id="IPR001326">
    <property type="entry name" value="Transl_elong_EF1B_B/D_CS"/>
</dbReference>
<dbReference type="EMBL" id="SAEB01000007">
    <property type="protein sequence ID" value="RVD83699.1"/>
    <property type="molecule type" value="Genomic_DNA"/>
</dbReference>
<gene>
    <name evidence="9" type="ORF">DFL_005478</name>
</gene>
<evidence type="ECO:0000256" key="2">
    <source>
        <dbReference type="ARBA" id="ARBA00017600"/>
    </source>
</evidence>
<dbReference type="Pfam" id="PF00736">
    <property type="entry name" value="EF1_GNE"/>
    <property type="match status" value="1"/>
</dbReference>
<dbReference type="InterPro" id="IPR049720">
    <property type="entry name" value="EF1B_bsu/dsu"/>
</dbReference>
<evidence type="ECO:0000259" key="8">
    <source>
        <dbReference type="SMART" id="SM01182"/>
    </source>
</evidence>
<feature type="domain" description="Translation elongation factor EF1B beta/delta subunit guanine nucleotide exchange" evidence="7">
    <location>
        <begin position="144"/>
        <end position="230"/>
    </location>
</feature>
<dbReference type="InterPro" id="IPR018940">
    <property type="entry name" value="EF-1_beta_acid_region_euk"/>
</dbReference>
<name>A0A436ZXQ8_ARTFL</name>
<dbReference type="Gene3D" id="3.30.70.60">
    <property type="match status" value="1"/>
</dbReference>
<feature type="coiled-coil region" evidence="6">
    <location>
        <begin position="198"/>
        <end position="225"/>
    </location>
</feature>
<dbReference type="PROSITE" id="PS00825">
    <property type="entry name" value="EF1BD_2"/>
    <property type="match status" value="1"/>
</dbReference>
<evidence type="ECO:0000256" key="5">
    <source>
        <dbReference type="RuleBase" id="RU003791"/>
    </source>
</evidence>
<dbReference type="GeneID" id="93587789"/>
<dbReference type="FunFam" id="3.30.70.60:FF:000001">
    <property type="entry name" value="Elongation factor 1-beta 1 like"/>
    <property type="match status" value="1"/>
</dbReference>
<dbReference type="STRING" id="97331.A0A436ZXQ8"/>
<dbReference type="PANTHER" id="PTHR11595:SF21">
    <property type="entry name" value="ELONGATION FACTOR 1-BETA"/>
    <property type="match status" value="1"/>
</dbReference>
<dbReference type="GO" id="GO:0003746">
    <property type="term" value="F:translation elongation factor activity"/>
    <property type="evidence" value="ECO:0007669"/>
    <property type="project" value="UniProtKB-KW"/>
</dbReference>
<protein>
    <recommendedName>
        <fullName evidence="2">Elongation factor 1-beta</fullName>
    </recommendedName>
</protein>
<dbReference type="Gene3D" id="1.20.1050.130">
    <property type="match status" value="1"/>
</dbReference>
<dbReference type="InterPro" id="IPR014038">
    <property type="entry name" value="EF1B_bsu/dsu_GNE"/>
</dbReference>
<proteinExistence type="inferred from homology"/>
<keyword evidence="4 5" id="KW-0648">Protein biosynthesis</keyword>
<sequence length="230" mass="25034">MGFGDLLADTGKSALNSWLETRSYIAGYAPSQADVAVYKAVSSAPDASKYPYAARWYNHITSYEAEFGSLTGDANTPLDTYGPEGGPAAVAAPPAAAAAEEEDDDDVDLFGSDDEVDEEAEKLKAQRLEEYNKKKAGKVKPAAKSIVTLDVKPWDDETDMKELEDNVRAIEKEGLVWGASQLVAIGFGIKKLQINLVVEDEKVSLDELQQQIEEDEDHVQSTDVQAMQKL</sequence>
<evidence type="ECO:0000313" key="9">
    <source>
        <dbReference type="EMBL" id="RVD83699.1"/>
    </source>
</evidence>
<evidence type="ECO:0000259" key="7">
    <source>
        <dbReference type="SMART" id="SM00888"/>
    </source>
</evidence>
<evidence type="ECO:0000256" key="4">
    <source>
        <dbReference type="ARBA" id="ARBA00022917"/>
    </source>
</evidence>
<dbReference type="InterPro" id="IPR036282">
    <property type="entry name" value="Glutathione-S-Trfase_C_sf"/>
</dbReference>
<dbReference type="SMART" id="SM00888">
    <property type="entry name" value="EF1_GNE"/>
    <property type="match status" value="1"/>
</dbReference>
<evidence type="ECO:0000256" key="3">
    <source>
        <dbReference type="ARBA" id="ARBA00022768"/>
    </source>
</evidence>